<evidence type="ECO:0000313" key="4">
    <source>
        <dbReference type="Proteomes" id="UP000382436"/>
    </source>
</evidence>
<dbReference type="EMBL" id="AABKAB010000014">
    <property type="protein sequence ID" value="EAH8157723.1"/>
    <property type="molecule type" value="Genomic_DNA"/>
</dbReference>
<comment type="caution">
    <text evidence="2">The sequence shown here is derived from an EMBL/GenBank/DDBJ whole genome shotgun (WGS) entry which is preliminary data.</text>
</comment>
<proteinExistence type="predicted"/>
<evidence type="ECO:0000259" key="1">
    <source>
        <dbReference type="Pfam" id="PF00551"/>
    </source>
</evidence>
<dbReference type="SUPFAM" id="SSF53328">
    <property type="entry name" value="Formyltransferase"/>
    <property type="match status" value="1"/>
</dbReference>
<dbReference type="GO" id="GO:0004479">
    <property type="term" value="F:methionyl-tRNA formyltransferase activity"/>
    <property type="evidence" value="ECO:0007669"/>
    <property type="project" value="TreeGrafter"/>
</dbReference>
<dbReference type="Proteomes" id="UP000382436">
    <property type="component" value="Unassembled WGS sequence"/>
</dbReference>
<evidence type="ECO:0000313" key="5">
    <source>
        <dbReference type="Proteomes" id="UP000576616"/>
    </source>
</evidence>
<keyword evidence="2" id="KW-0808">Transferase</keyword>
<dbReference type="PANTHER" id="PTHR11138:SF5">
    <property type="entry name" value="METHIONYL-TRNA FORMYLTRANSFERASE, MITOCHONDRIAL"/>
    <property type="match status" value="1"/>
</dbReference>
<accession>A0A644SB56</accession>
<sequence>MRKFENIYIIGTGKVAQKCQKIACNFFKQEVIFLKKLENLDIFFNNLKDCLIISANNFYIFKKQCIQNNIIINYHNALLPFHKGCNAQIWSIWENDEQTGITWHMVEENIDSGSILIQNEITLDNHFTALSLLNTQHNLAIASFEEALQNLTNNIFKIQTSSEEYHKKSDLPNKGYLELKWNKEKISRFLRAMDCGALNEIPKAKLKILGEEKEILFYEINELDLILNLSDNTILKITKE</sequence>
<dbReference type="Proteomes" id="UP000576616">
    <property type="component" value="Unassembled WGS sequence"/>
</dbReference>
<name>A0A644SB56_CAMCO</name>
<organism evidence="2 5">
    <name type="scientific">Campylobacter coli</name>
    <dbReference type="NCBI Taxonomy" id="195"/>
    <lineage>
        <taxon>Bacteria</taxon>
        <taxon>Pseudomonadati</taxon>
        <taxon>Campylobacterota</taxon>
        <taxon>Epsilonproteobacteria</taxon>
        <taxon>Campylobacterales</taxon>
        <taxon>Campylobacteraceae</taxon>
        <taxon>Campylobacter</taxon>
    </lineage>
</organism>
<dbReference type="AlphaFoldDB" id="A0A644SB56"/>
<dbReference type="PANTHER" id="PTHR11138">
    <property type="entry name" value="METHIONYL-TRNA FORMYLTRANSFERASE"/>
    <property type="match status" value="1"/>
</dbReference>
<dbReference type="InterPro" id="IPR036477">
    <property type="entry name" value="Formyl_transf_N_sf"/>
</dbReference>
<evidence type="ECO:0000313" key="3">
    <source>
        <dbReference type="EMBL" id="EAJ9198203.1"/>
    </source>
</evidence>
<dbReference type="InterPro" id="IPR002376">
    <property type="entry name" value="Formyl_transf_N"/>
</dbReference>
<dbReference type="EMBL" id="AACBVJ010000022">
    <property type="protein sequence ID" value="EAJ9198203.1"/>
    <property type="molecule type" value="Genomic_DNA"/>
</dbReference>
<dbReference type="Pfam" id="PF00551">
    <property type="entry name" value="Formyl_trans_N"/>
    <property type="match status" value="1"/>
</dbReference>
<gene>
    <name evidence="3" type="ORF">BZ274_08560</name>
    <name evidence="2" type="ORF">ES716_07315</name>
</gene>
<dbReference type="Gene3D" id="3.40.50.12230">
    <property type="match status" value="1"/>
</dbReference>
<protein>
    <submittedName>
        <fullName evidence="2">Formyl transferase</fullName>
    </submittedName>
</protein>
<feature type="domain" description="Formyl transferase N-terminal" evidence="1">
    <location>
        <begin position="68"/>
        <end position="140"/>
    </location>
</feature>
<reference evidence="2 5" key="1">
    <citation type="submission" date="2019-01" db="EMBL/GenBank/DDBJ databases">
        <authorList>
            <consortium name="PulseNet: The National Subtyping Network for Foodborne Disease Surveillance"/>
            <person name="Tarr C.L."/>
            <person name="Trees E."/>
            <person name="Katz L.S."/>
            <person name="Carleton-Romer H.A."/>
            <person name="Stroika S."/>
            <person name="Kucerova Z."/>
            <person name="Roache K.F."/>
            <person name="Sabol A.L."/>
            <person name="Besser J."/>
            <person name="Gerner-Smidt P."/>
        </authorList>
    </citation>
    <scope>NUCLEOTIDE SEQUENCE [LARGE SCALE GENOMIC DNA]</scope>
    <source>
        <strain evidence="3 4">PNUSAC001435</strain>
        <strain evidence="2 5">PNUSAC007828</strain>
    </source>
</reference>
<evidence type="ECO:0000313" key="2">
    <source>
        <dbReference type="EMBL" id="EAH8157723.1"/>
    </source>
</evidence>